<protein>
    <submittedName>
        <fullName evidence="1">Uncharacterized protein</fullName>
    </submittedName>
</protein>
<dbReference type="EMBL" id="CM007387">
    <property type="protein sequence ID" value="ONK65032.1"/>
    <property type="molecule type" value="Genomic_DNA"/>
</dbReference>
<organism evidence="1 2">
    <name type="scientific">Asparagus officinalis</name>
    <name type="common">Garden asparagus</name>
    <dbReference type="NCBI Taxonomy" id="4686"/>
    <lineage>
        <taxon>Eukaryota</taxon>
        <taxon>Viridiplantae</taxon>
        <taxon>Streptophyta</taxon>
        <taxon>Embryophyta</taxon>
        <taxon>Tracheophyta</taxon>
        <taxon>Spermatophyta</taxon>
        <taxon>Magnoliopsida</taxon>
        <taxon>Liliopsida</taxon>
        <taxon>Asparagales</taxon>
        <taxon>Asparagaceae</taxon>
        <taxon>Asparagoideae</taxon>
        <taxon>Asparagus</taxon>
    </lineage>
</organism>
<dbReference type="Proteomes" id="UP000243459">
    <property type="component" value="Chromosome 7"/>
</dbReference>
<keyword evidence="2" id="KW-1185">Reference proteome</keyword>
<name>A0A5P1EGP3_ASPOF</name>
<evidence type="ECO:0000313" key="2">
    <source>
        <dbReference type="Proteomes" id="UP000243459"/>
    </source>
</evidence>
<dbReference type="AlphaFoldDB" id="A0A5P1EGP3"/>
<accession>A0A5P1EGP3</accession>
<reference evidence="2" key="1">
    <citation type="journal article" date="2017" name="Nat. Commun.">
        <title>The asparagus genome sheds light on the origin and evolution of a young Y chromosome.</title>
        <authorList>
            <person name="Harkess A."/>
            <person name="Zhou J."/>
            <person name="Xu C."/>
            <person name="Bowers J.E."/>
            <person name="Van der Hulst R."/>
            <person name="Ayyampalayam S."/>
            <person name="Mercati F."/>
            <person name="Riccardi P."/>
            <person name="McKain M.R."/>
            <person name="Kakrana A."/>
            <person name="Tang H."/>
            <person name="Ray J."/>
            <person name="Groenendijk J."/>
            <person name="Arikit S."/>
            <person name="Mathioni S.M."/>
            <person name="Nakano M."/>
            <person name="Shan H."/>
            <person name="Telgmann-Rauber A."/>
            <person name="Kanno A."/>
            <person name="Yue Z."/>
            <person name="Chen H."/>
            <person name="Li W."/>
            <person name="Chen Y."/>
            <person name="Xu X."/>
            <person name="Zhang Y."/>
            <person name="Luo S."/>
            <person name="Chen H."/>
            <person name="Gao J."/>
            <person name="Mao Z."/>
            <person name="Pires J.C."/>
            <person name="Luo M."/>
            <person name="Kudrna D."/>
            <person name="Wing R.A."/>
            <person name="Meyers B.C."/>
            <person name="Yi K."/>
            <person name="Kong H."/>
            <person name="Lavrijsen P."/>
            <person name="Sunseri F."/>
            <person name="Falavigna A."/>
            <person name="Ye Y."/>
            <person name="Leebens-Mack J.H."/>
            <person name="Chen G."/>
        </authorList>
    </citation>
    <scope>NUCLEOTIDE SEQUENCE [LARGE SCALE GENOMIC DNA]</scope>
    <source>
        <strain evidence="2">cv. DH0086</strain>
    </source>
</reference>
<sequence length="108" mass="12207">MELQSEVDICLEQTKPKNSQNHAQSNGSFCSTLSTTLFSCPAGWRSKLNSASSAQRPFEVEIPEQSIEVTADVMIRRKIHPETCERPHLEPYSSLIAIVNILLWKLYT</sequence>
<evidence type="ECO:0000313" key="1">
    <source>
        <dbReference type="EMBL" id="ONK65032.1"/>
    </source>
</evidence>
<dbReference type="Gramene" id="ONK65032">
    <property type="protein sequence ID" value="ONK65032"/>
    <property type="gene ID" value="A4U43_C07F32780"/>
</dbReference>
<gene>
    <name evidence="1" type="ORF">A4U43_C07F32780</name>
</gene>
<proteinExistence type="predicted"/>